<keyword evidence="2" id="KW-1185">Reference proteome</keyword>
<evidence type="ECO:0008006" key="3">
    <source>
        <dbReference type="Google" id="ProtNLM"/>
    </source>
</evidence>
<organism evidence="1 2">
    <name type="scientific">Aegilops tauschii subsp. strangulata</name>
    <name type="common">Goatgrass</name>
    <dbReference type="NCBI Taxonomy" id="200361"/>
    <lineage>
        <taxon>Eukaryota</taxon>
        <taxon>Viridiplantae</taxon>
        <taxon>Streptophyta</taxon>
        <taxon>Embryophyta</taxon>
        <taxon>Tracheophyta</taxon>
        <taxon>Spermatophyta</taxon>
        <taxon>Magnoliopsida</taxon>
        <taxon>Liliopsida</taxon>
        <taxon>Poales</taxon>
        <taxon>Poaceae</taxon>
        <taxon>BOP clade</taxon>
        <taxon>Pooideae</taxon>
        <taxon>Triticodae</taxon>
        <taxon>Triticeae</taxon>
        <taxon>Triticinae</taxon>
        <taxon>Aegilops</taxon>
    </lineage>
</organism>
<dbReference type="AlphaFoldDB" id="A0A453DM00"/>
<evidence type="ECO:0000313" key="2">
    <source>
        <dbReference type="Proteomes" id="UP000015105"/>
    </source>
</evidence>
<reference evidence="1" key="4">
    <citation type="submission" date="2019-03" db="UniProtKB">
        <authorList>
            <consortium name="EnsemblPlants"/>
        </authorList>
    </citation>
    <scope>IDENTIFICATION</scope>
</reference>
<dbReference type="EnsemblPlants" id="AET2Gv21303100.2">
    <property type="protein sequence ID" value="AET2Gv21303100.2"/>
    <property type="gene ID" value="AET2Gv21303100"/>
</dbReference>
<accession>A0A453DM00</accession>
<reference evidence="1" key="3">
    <citation type="journal article" date="2017" name="Nature">
        <title>Genome sequence of the progenitor of the wheat D genome Aegilops tauschii.</title>
        <authorList>
            <person name="Luo M.C."/>
            <person name="Gu Y.Q."/>
            <person name="Puiu D."/>
            <person name="Wang H."/>
            <person name="Twardziok S.O."/>
            <person name="Deal K.R."/>
            <person name="Huo N."/>
            <person name="Zhu T."/>
            <person name="Wang L."/>
            <person name="Wang Y."/>
            <person name="McGuire P.E."/>
            <person name="Liu S."/>
            <person name="Long H."/>
            <person name="Ramasamy R.K."/>
            <person name="Rodriguez J.C."/>
            <person name="Van S.L."/>
            <person name="Yuan L."/>
            <person name="Wang Z."/>
            <person name="Xia Z."/>
            <person name="Xiao L."/>
            <person name="Anderson O.D."/>
            <person name="Ouyang S."/>
            <person name="Liang Y."/>
            <person name="Zimin A.V."/>
            <person name="Pertea G."/>
            <person name="Qi P."/>
            <person name="Bennetzen J.L."/>
            <person name="Dai X."/>
            <person name="Dawson M.W."/>
            <person name="Muller H.G."/>
            <person name="Kugler K."/>
            <person name="Rivarola-Duarte L."/>
            <person name="Spannagl M."/>
            <person name="Mayer K.F.X."/>
            <person name="Lu F.H."/>
            <person name="Bevan M.W."/>
            <person name="Leroy P."/>
            <person name="Li P."/>
            <person name="You F.M."/>
            <person name="Sun Q."/>
            <person name="Liu Z."/>
            <person name="Lyons E."/>
            <person name="Wicker T."/>
            <person name="Salzberg S.L."/>
            <person name="Devos K.M."/>
            <person name="Dvorak J."/>
        </authorList>
    </citation>
    <scope>NUCLEOTIDE SEQUENCE [LARGE SCALE GENOMIC DNA]</scope>
    <source>
        <strain evidence="1">cv. AL8/78</strain>
    </source>
</reference>
<proteinExistence type="predicted"/>
<dbReference type="Gramene" id="AET2Gv21303100.2">
    <property type="protein sequence ID" value="AET2Gv21303100.2"/>
    <property type="gene ID" value="AET2Gv21303100"/>
</dbReference>
<reference evidence="1" key="5">
    <citation type="journal article" date="2021" name="G3 (Bethesda)">
        <title>Aegilops tauschii genome assembly Aet v5.0 features greater sequence contiguity and improved annotation.</title>
        <authorList>
            <person name="Wang L."/>
            <person name="Zhu T."/>
            <person name="Rodriguez J.C."/>
            <person name="Deal K.R."/>
            <person name="Dubcovsky J."/>
            <person name="McGuire P.E."/>
            <person name="Lux T."/>
            <person name="Spannagl M."/>
            <person name="Mayer K.F.X."/>
            <person name="Baldrich P."/>
            <person name="Meyers B.C."/>
            <person name="Huo N."/>
            <person name="Gu Y.Q."/>
            <person name="Zhou H."/>
            <person name="Devos K.M."/>
            <person name="Bennetzen J.L."/>
            <person name="Unver T."/>
            <person name="Budak H."/>
            <person name="Gulick P.J."/>
            <person name="Galiba G."/>
            <person name="Kalapos B."/>
            <person name="Nelson D.R."/>
            <person name="Li P."/>
            <person name="You F.M."/>
            <person name="Luo M.C."/>
            <person name="Dvorak J."/>
        </authorList>
    </citation>
    <scope>NUCLEOTIDE SEQUENCE [LARGE SCALE GENOMIC DNA]</scope>
    <source>
        <strain evidence="1">cv. AL8/78</strain>
    </source>
</reference>
<protein>
    <recommendedName>
        <fullName evidence="3">Rx N-terminal domain-containing protein</fullName>
    </recommendedName>
</protein>
<sequence>MNLSATIGFISGINECVTLWQWAKSSISSLHSRWSGSHDQILQDRVLQLESGLQALRDTLPVMHDLINKAEWGSHDDIVASLLLNLKDAV</sequence>
<evidence type="ECO:0000313" key="1">
    <source>
        <dbReference type="EnsemblPlants" id="AET2Gv21303100.2"/>
    </source>
</evidence>
<name>A0A453DM00_AEGTS</name>
<dbReference type="Proteomes" id="UP000015105">
    <property type="component" value="Chromosome 2D"/>
</dbReference>
<reference evidence="2" key="1">
    <citation type="journal article" date="2014" name="Science">
        <title>Ancient hybridizations among the ancestral genomes of bread wheat.</title>
        <authorList>
            <consortium name="International Wheat Genome Sequencing Consortium,"/>
            <person name="Marcussen T."/>
            <person name="Sandve S.R."/>
            <person name="Heier L."/>
            <person name="Spannagl M."/>
            <person name="Pfeifer M."/>
            <person name="Jakobsen K.S."/>
            <person name="Wulff B.B."/>
            <person name="Steuernagel B."/>
            <person name="Mayer K.F."/>
            <person name="Olsen O.A."/>
        </authorList>
    </citation>
    <scope>NUCLEOTIDE SEQUENCE [LARGE SCALE GENOMIC DNA]</scope>
    <source>
        <strain evidence="2">cv. AL8/78</strain>
    </source>
</reference>
<reference evidence="2" key="2">
    <citation type="journal article" date="2017" name="Nat. Plants">
        <title>The Aegilops tauschii genome reveals multiple impacts of transposons.</title>
        <authorList>
            <person name="Zhao G."/>
            <person name="Zou C."/>
            <person name="Li K."/>
            <person name="Wang K."/>
            <person name="Li T."/>
            <person name="Gao L."/>
            <person name="Zhang X."/>
            <person name="Wang H."/>
            <person name="Yang Z."/>
            <person name="Liu X."/>
            <person name="Jiang W."/>
            <person name="Mao L."/>
            <person name="Kong X."/>
            <person name="Jiao Y."/>
            <person name="Jia J."/>
        </authorList>
    </citation>
    <scope>NUCLEOTIDE SEQUENCE [LARGE SCALE GENOMIC DNA]</scope>
    <source>
        <strain evidence="2">cv. AL8/78</strain>
    </source>
</reference>